<dbReference type="PANTHER" id="PTHR13633">
    <property type="entry name" value="MITOCHONDRIAL TRANSCRIPTION RESCUE FACTOR 1"/>
    <property type="match status" value="1"/>
</dbReference>
<evidence type="ECO:0000313" key="3">
    <source>
        <dbReference type="EMBL" id="CAL7934030.1"/>
    </source>
</evidence>
<evidence type="ECO:0000259" key="2">
    <source>
        <dbReference type="Pfam" id="PF25818"/>
    </source>
</evidence>
<reference evidence="3 4" key="1">
    <citation type="submission" date="2024-08" db="EMBL/GenBank/DDBJ databases">
        <authorList>
            <person name="Will J Nash"/>
            <person name="Angela Man"/>
            <person name="Seanna McTaggart"/>
            <person name="Kendall Baker"/>
            <person name="Tom Barker"/>
            <person name="Leah Catchpole"/>
            <person name="Alex Durrant"/>
            <person name="Karim Gharbi"/>
            <person name="Naomi Irish"/>
            <person name="Gemy Kaithakottil"/>
            <person name="Debby Ku"/>
            <person name="Aaliyah Providence"/>
            <person name="Felix Shaw"/>
            <person name="David Swarbreck"/>
            <person name="Chris Watkins"/>
            <person name="Ann M. McCartney"/>
            <person name="Giulio Formenti"/>
            <person name="Alice Mouton"/>
            <person name="Noel Vella"/>
            <person name="Bjorn M von Reumont"/>
            <person name="Adriana Vella"/>
            <person name="Wilfried Haerty"/>
        </authorList>
    </citation>
    <scope>NUCLEOTIDE SEQUENCE [LARGE SCALE GENOMIC DNA]</scope>
</reference>
<feature type="domain" description="Mitochondrial transcription rescue factor 1 C-terminal" evidence="2">
    <location>
        <begin position="41"/>
        <end position="137"/>
    </location>
</feature>
<comment type="caution">
    <text evidence="3">The sequence shown here is derived from an EMBL/GenBank/DDBJ whole genome shotgun (WGS) entry which is preliminary data.</text>
</comment>
<evidence type="ECO:0000313" key="4">
    <source>
        <dbReference type="Proteomes" id="UP001642520"/>
    </source>
</evidence>
<dbReference type="InterPro" id="IPR057896">
    <property type="entry name" value="MTRES1_C"/>
</dbReference>
<protein>
    <recommendedName>
        <fullName evidence="2">Mitochondrial transcription rescue factor 1 C-terminal domain-containing protein</fullName>
    </recommendedName>
</protein>
<sequence length="149" mass="17532">MYSFRRTLFAKHEKEEEEEEEEEDLPDVDDYLKTEKSKLIQTFVKTLRLDVIAKMGFEMSRAQFEKEFYSGSVRLNGQKCIKKHVPIFINDEIDIILSRSTTNPKNIIVNRCKLLVAKLRQDNPNDIKIALLQNKNLLIEDYDKCDSDD</sequence>
<keyword evidence="4" id="KW-1185">Reference proteome</keyword>
<organism evidence="3 4">
    <name type="scientific">Xylocopa violacea</name>
    <name type="common">Violet carpenter bee</name>
    <name type="synonym">Apis violacea</name>
    <dbReference type="NCBI Taxonomy" id="135666"/>
    <lineage>
        <taxon>Eukaryota</taxon>
        <taxon>Metazoa</taxon>
        <taxon>Ecdysozoa</taxon>
        <taxon>Arthropoda</taxon>
        <taxon>Hexapoda</taxon>
        <taxon>Insecta</taxon>
        <taxon>Pterygota</taxon>
        <taxon>Neoptera</taxon>
        <taxon>Endopterygota</taxon>
        <taxon>Hymenoptera</taxon>
        <taxon>Apocrita</taxon>
        <taxon>Aculeata</taxon>
        <taxon>Apoidea</taxon>
        <taxon>Anthophila</taxon>
        <taxon>Apidae</taxon>
        <taxon>Xylocopa</taxon>
        <taxon>Xylocopa</taxon>
    </lineage>
</organism>
<dbReference type="Pfam" id="PF25818">
    <property type="entry name" value="MTRES1_C"/>
    <property type="match status" value="1"/>
</dbReference>
<keyword evidence="1" id="KW-0694">RNA-binding</keyword>
<dbReference type="Proteomes" id="UP001642520">
    <property type="component" value="Unassembled WGS sequence"/>
</dbReference>
<dbReference type="PANTHER" id="PTHR13633:SF3">
    <property type="entry name" value="MITOCHONDRIAL TRANSCRIPTION RESCUE FACTOR 1"/>
    <property type="match status" value="1"/>
</dbReference>
<dbReference type="EMBL" id="CAXAJV020001281">
    <property type="protein sequence ID" value="CAL7934030.1"/>
    <property type="molecule type" value="Genomic_DNA"/>
</dbReference>
<proteinExistence type="predicted"/>
<dbReference type="PROSITE" id="PS50889">
    <property type="entry name" value="S4"/>
    <property type="match status" value="1"/>
</dbReference>
<dbReference type="SUPFAM" id="SSF55174">
    <property type="entry name" value="Alpha-L RNA-binding motif"/>
    <property type="match status" value="1"/>
</dbReference>
<gene>
    <name evidence="3" type="ORF">XYLVIOL_LOCUS806</name>
</gene>
<name>A0ABP1MZ84_XYLVO</name>
<accession>A0ABP1MZ84</accession>
<dbReference type="CDD" id="cd00165">
    <property type="entry name" value="S4"/>
    <property type="match status" value="1"/>
</dbReference>
<evidence type="ECO:0000256" key="1">
    <source>
        <dbReference type="PROSITE-ProRule" id="PRU00182"/>
    </source>
</evidence>